<name>A0AAD7CEV0_9AGAR</name>
<dbReference type="GO" id="GO:0051604">
    <property type="term" value="P:protein maturation"/>
    <property type="evidence" value="ECO:0007669"/>
    <property type="project" value="TreeGrafter"/>
</dbReference>
<dbReference type="EMBL" id="JARKIF010000002">
    <property type="protein sequence ID" value="KAJ7647124.1"/>
    <property type="molecule type" value="Genomic_DNA"/>
</dbReference>
<dbReference type="PANTHER" id="PTHR10188">
    <property type="entry name" value="L-ASPARAGINASE"/>
    <property type="match status" value="1"/>
</dbReference>
<organism evidence="3 4">
    <name type="scientific">Roridomyces roridus</name>
    <dbReference type="NCBI Taxonomy" id="1738132"/>
    <lineage>
        <taxon>Eukaryota</taxon>
        <taxon>Fungi</taxon>
        <taxon>Dikarya</taxon>
        <taxon>Basidiomycota</taxon>
        <taxon>Agaricomycotina</taxon>
        <taxon>Agaricomycetes</taxon>
        <taxon>Agaricomycetidae</taxon>
        <taxon>Agaricales</taxon>
        <taxon>Marasmiineae</taxon>
        <taxon>Mycenaceae</taxon>
        <taxon>Roridomyces</taxon>
    </lineage>
</organism>
<dbReference type="Gene3D" id="3.60.20.30">
    <property type="entry name" value="(Glycosyl)asparaginase"/>
    <property type="match status" value="1"/>
</dbReference>
<dbReference type="GO" id="GO:0005737">
    <property type="term" value="C:cytoplasm"/>
    <property type="evidence" value="ECO:0007669"/>
    <property type="project" value="TreeGrafter"/>
</dbReference>
<dbReference type="InterPro" id="IPR029055">
    <property type="entry name" value="Ntn_hydrolases_N"/>
</dbReference>
<feature type="active site" description="Nucleophile" evidence="1">
    <location>
        <position position="168"/>
    </location>
</feature>
<evidence type="ECO:0000256" key="1">
    <source>
        <dbReference type="PIRSR" id="PIRSR600246-1"/>
    </source>
</evidence>
<comment type="caution">
    <text evidence="3">The sequence shown here is derived from an EMBL/GenBank/DDBJ whole genome shotgun (WGS) entry which is preliminary data.</text>
</comment>
<dbReference type="InterPro" id="IPR037464">
    <property type="entry name" value="Taspase1"/>
</dbReference>
<dbReference type="Proteomes" id="UP001221142">
    <property type="component" value="Unassembled WGS sequence"/>
</dbReference>
<dbReference type="AlphaFoldDB" id="A0AAD7CEV0"/>
<dbReference type="InterPro" id="IPR000246">
    <property type="entry name" value="Peptidase_T2"/>
</dbReference>
<sequence length="340" mass="35584">MPKLAVHGGAGVHSKNSEAEVKAALRLACTQALSTCGEPSALNLVENAILALEDSPLLNAGYGANLTLDGTVECDAAIMDGCTRDFGSVGAVSGVKNPIRLARAILEHARVPDALGRIPPLTLVSEGAHAFGRLPKTPRAQSQWNTWKARLDGVDAGPVDDMQVLQDTVGAVAWDLSSGTIASGVSSGGILLKYPGRVGEAAVFGAGCWAQEGMACGVSGAGEYIIKASLARSIGQALEQGTDLDVHAILQRVLVEDFWKPSRSLTNPDPSAGVLLLTTEENQDGSPVGRLWCAFTTPSMAIAFVSSESAHPKALILRRPKELESRPNDQPRVFITGFSI</sequence>
<reference evidence="3" key="1">
    <citation type="submission" date="2023-03" db="EMBL/GenBank/DDBJ databases">
        <title>Massive genome expansion in bonnet fungi (Mycena s.s.) driven by repeated elements and novel gene families across ecological guilds.</title>
        <authorList>
            <consortium name="Lawrence Berkeley National Laboratory"/>
            <person name="Harder C.B."/>
            <person name="Miyauchi S."/>
            <person name="Viragh M."/>
            <person name="Kuo A."/>
            <person name="Thoen E."/>
            <person name="Andreopoulos B."/>
            <person name="Lu D."/>
            <person name="Skrede I."/>
            <person name="Drula E."/>
            <person name="Henrissat B."/>
            <person name="Morin E."/>
            <person name="Kohler A."/>
            <person name="Barry K."/>
            <person name="LaButti K."/>
            <person name="Morin E."/>
            <person name="Salamov A."/>
            <person name="Lipzen A."/>
            <person name="Mereny Z."/>
            <person name="Hegedus B."/>
            <person name="Baldrian P."/>
            <person name="Stursova M."/>
            <person name="Weitz H."/>
            <person name="Taylor A."/>
            <person name="Grigoriev I.V."/>
            <person name="Nagy L.G."/>
            <person name="Martin F."/>
            <person name="Kauserud H."/>
        </authorList>
    </citation>
    <scope>NUCLEOTIDE SEQUENCE</scope>
    <source>
        <strain evidence="3">9284</strain>
    </source>
</reference>
<dbReference type="Pfam" id="PF01112">
    <property type="entry name" value="Asparaginase_2"/>
    <property type="match status" value="1"/>
</dbReference>
<evidence type="ECO:0000256" key="2">
    <source>
        <dbReference type="PIRSR" id="PIRSR600246-3"/>
    </source>
</evidence>
<dbReference type="CDD" id="cd04514">
    <property type="entry name" value="Taspase1_like"/>
    <property type="match status" value="1"/>
</dbReference>
<proteinExistence type="predicted"/>
<feature type="site" description="Cleavage; by autolysis" evidence="2">
    <location>
        <begin position="167"/>
        <end position="168"/>
    </location>
</feature>
<dbReference type="GO" id="GO:0004298">
    <property type="term" value="F:threonine-type endopeptidase activity"/>
    <property type="evidence" value="ECO:0007669"/>
    <property type="project" value="InterPro"/>
</dbReference>
<accession>A0AAD7CEV0</accession>
<evidence type="ECO:0000313" key="3">
    <source>
        <dbReference type="EMBL" id="KAJ7647124.1"/>
    </source>
</evidence>
<dbReference type="SUPFAM" id="SSF56235">
    <property type="entry name" value="N-terminal nucleophile aminohydrolases (Ntn hydrolases)"/>
    <property type="match status" value="1"/>
</dbReference>
<keyword evidence="4" id="KW-1185">Reference proteome</keyword>
<gene>
    <name evidence="3" type="ORF">FB45DRAFT_974908</name>
</gene>
<dbReference type="PANTHER" id="PTHR10188:SF8">
    <property type="entry name" value="THREONINE ASPARTASE 1"/>
    <property type="match status" value="1"/>
</dbReference>
<protein>
    <submittedName>
        <fullName evidence="3">Asparaginase</fullName>
    </submittedName>
</protein>
<evidence type="ECO:0000313" key="4">
    <source>
        <dbReference type="Proteomes" id="UP001221142"/>
    </source>
</evidence>